<evidence type="ECO:0000313" key="2">
    <source>
        <dbReference type="Proteomes" id="UP000324832"/>
    </source>
</evidence>
<name>A0A5E4R3Z8_9NEOP</name>
<dbReference type="Proteomes" id="UP000324832">
    <property type="component" value="Unassembled WGS sequence"/>
</dbReference>
<sequence length="276" mass="31981">MDPLECLGSCDLHKKSRRVRSWYMYEQYKTLEKNQYNAARKLRDKSYQDLLLHQELQERRARRRLSDQDSLSQSYPLIDRFVESAPCVSPLRLSTNDFFQSSSNFDGNNDFQDINLDNLQATFDYETDVITGDVDTKLNESTDSVKNDSDVVTKSIADNINQQFETVKENIESLEKYTKFCDEGKLSDEESFLTPSLCTKKTKSLGDLDKIKLEYDSNTANWVWSKLVAFSYKVMRQQSGNLYYDYSTQVLTAVLACDIIRRSLGRLSLRLSNKVC</sequence>
<reference evidence="1 2" key="1">
    <citation type="submission" date="2017-07" db="EMBL/GenBank/DDBJ databases">
        <authorList>
            <person name="Talla V."/>
            <person name="Backstrom N."/>
        </authorList>
    </citation>
    <scope>NUCLEOTIDE SEQUENCE [LARGE SCALE GENOMIC DNA]</scope>
</reference>
<accession>A0A5E4R3Z8</accession>
<dbReference type="AlphaFoldDB" id="A0A5E4R3Z8"/>
<evidence type="ECO:0000313" key="1">
    <source>
        <dbReference type="EMBL" id="VVD04484.1"/>
    </source>
</evidence>
<protein>
    <submittedName>
        <fullName evidence="1">Uncharacterized protein</fullName>
    </submittedName>
</protein>
<dbReference type="EMBL" id="FZQP02006870">
    <property type="protein sequence ID" value="VVD04484.1"/>
    <property type="molecule type" value="Genomic_DNA"/>
</dbReference>
<gene>
    <name evidence="1" type="ORF">LSINAPIS_LOCUS14228</name>
</gene>
<organism evidence="1 2">
    <name type="scientific">Leptidea sinapis</name>
    <dbReference type="NCBI Taxonomy" id="189913"/>
    <lineage>
        <taxon>Eukaryota</taxon>
        <taxon>Metazoa</taxon>
        <taxon>Ecdysozoa</taxon>
        <taxon>Arthropoda</taxon>
        <taxon>Hexapoda</taxon>
        <taxon>Insecta</taxon>
        <taxon>Pterygota</taxon>
        <taxon>Neoptera</taxon>
        <taxon>Endopterygota</taxon>
        <taxon>Lepidoptera</taxon>
        <taxon>Glossata</taxon>
        <taxon>Ditrysia</taxon>
        <taxon>Papilionoidea</taxon>
        <taxon>Pieridae</taxon>
        <taxon>Dismorphiinae</taxon>
        <taxon>Leptidea</taxon>
    </lineage>
</organism>
<keyword evidence="2" id="KW-1185">Reference proteome</keyword>
<proteinExistence type="predicted"/>